<dbReference type="Proteomes" id="UP000095228">
    <property type="component" value="Chromosome"/>
</dbReference>
<evidence type="ECO:0000313" key="3">
    <source>
        <dbReference type="Proteomes" id="UP000095228"/>
    </source>
</evidence>
<dbReference type="Pfam" id="PF01381">
    <property type="entry name" value="HTH_3"/>
    <property type="match status" value="1"/>
</dbReference>
<dbReference type="EMBL" id="CP016094">
    <property type="protein sequence ID" value="AOS44062.1"/>
    <property type="molecule type" value="Genomic_DNA"/>
</dbReference>
<sequence length="78" mass="8764">MPKRTAKNVIGPTIRKLRAAARVPLSQEALAAKLQIRGVSLDRSALARIENRERLVRDVEIIALAAALRVPIERLFRR</sequence>
<dbReference type="SMART" id="SM00530">
    <property type="entry name" value="HTH_XRE"/>
    <property type="match status" value="1"/>
</dbReference>
<dbReference type="STRING" id="1838286.Verru16b_01123"/>
<protein>
    <submittedName>
        <fullName evidence="2">Helix-turn-helix protein</fullName>
    </submittedName>
</protein>
<evidence type="ECO:0000313" key="2">
    <source>
        <dbReference type="EMBL" id="AOS44062.1"/>
    </source>
</evidence>
<feature type="domain" description="HTH cro/C1-type" evidence="1">
    <location>
        <begin position="14"/>
        <end position="75"/>
    </location>
</feature>
<dbReference type="KEGG" id="obg:Verru16b_01123"/>
<dbReference type="InterPro" id="IPR010982">
    <property type="entry name" value="Lambda_DNA-bd_dom_sf"/>
</dbReference>
<gene>
    <name evidence="2" type="ORF">Verru16b_01123</name>
</gene>
<name>A0A1D8AT68_9BACT</name>
<dbReference type="PROSITE" id="PS50943">
    <property type="entry name" value="HTH_CROC1"/>
    <property type="match status" value="1"/>
</dbReference>
<dbReference type="CDD" id="cd00093">
    <property type="entry name" value="HTH_XRE"/>
    <property type="match status" value="1"/>
</dbReference>
<dbReference type="Gene3D" id="1.10.260.40">
    <property type="entry name" value="lambda repressor-like DNA-binding domains"/>
    <property type="match status" value="1"/>
</dbReference>
<keyword evidence="3" id="KW-1185">Reference proteome</keyword>
<proteinExistence type="predicted"/>
<dbReference type="RefSeq" id="WP_069961353.1">
    <property type="nucleotide sequence ID" value="NZ_CP016094.1"/>
</dbReference>
<accession>A0A1D8AT68</accession>
<dbReference type="SUPFAM" id="SSF47413">
    <property type="entry name" value="lambda repressor-like DNA-binding domains"/>
    <property type="match status" value="1"/>
</dbReference>
<organism evidence="2 3">
    <name type="scientific">Lacunisphaera limnophila</name>
    <dbReference type="NCBI Taxonomy" id="1838286"/>
    <lineage>
        <taxon>Bacteria</taxon>
        <taxon>Pseudomonadati</taxon>
        <taxon>Verrucomicrobiota</taxon>
        <taxon>Opitutia</taxon>
        <taxon>Opitutales</taxon>
        <taxon>Opitutaceae</taxon>
        <taxon>Lacunisphaera</taxon>
    </lineage>
</organism>
<dbReference type="AlphaFoldDB" id="A0A1D8AT68"/>
<dbReference type="OrthoDB" id="1907855at2"/>
<dbReference type="GO" id="GO:0003677">
    <property type="term" value="F:DNA binding"/>
    <property type="evidence" value="ECO:0007669"/>
    <property type="project" value="InterPro"/>
</dbReference>
<reference evidence="2 3" key="1">
    <citation type="submission" date="2016-06" db="EMBL/GenBank/DDBJ databases">
        <title>Three novel species with peptidoglycan cell walls form the new genus Lacunisphaera gen. nov. in the family Opitutaceae of the verrucomicrobial subdivision 4.</title>
        <authorList>
            <person name="Rast P."/>
            <person name="Gloeckner I."/>
            <person name="Jogler M."/>
            <person name="Boedeker C."/>
            <person name="Jeske O."/>
            <person name="Wiegand S."/>
            <person name="Reinhardt R."/>
            <person name="Schumann P."/>
            <person name="Rohde M."/>
            <person name="Spring S."/>
            <person name="Gloeckner F.O."/>
            <person name="Jogler C."/>
        </authorList>
    </citation>
    <scope>NUCLEOTIDE SEQUENCE [LARGE SCALE GENOMIC DNA]</scope>
    <source>
        <strain evidence="2 3">IG16b</strain>
    </source>
</reference>
<dbReference type="InterPro" id="IPR001387">
    <property type="entry name" value="Cro/C1-type_HTH"/>
</dbReference>
<evidence type="ECO:0000259" key="1">
    <source>
        <dbReference type="PROSITE" id="PS50943"/>
    </source>
</evidence>